<evidence type="ECO:0008006" key="5">
    <source>
        <dbReference type="Google" id="ProtNLM"/>
    </source>
</evidence>
<feature type="region of interest" description="Disordered" evidence="1">
    <location>
        <begin position="37"/>
        <end position="61"/>
    </location>
</feature>
<evidence type="ECO:0000313" key="4">
    <source>
        <dbReference type="Proteomes" id="UP001239445"/>
    </source>
</evidence>
<keyword evidence="4" id="KW-1185">Reference proteome</keyword>
<dbReference type="EMBL" id="MU839828">
    <property type="protein sequence ID" value="KAK1759875.1"/>
    <property type="molecule type" value="Genomic_DNA"/>
</dbReference>
<comment type="caution">
    <text evidence="3">The sequence shown here is derived from an EMBL/GenBank/DDBJ whole genome shotgun (WGS) entry which is preliminary data.</text>
</comment>
<keyword evidence="2" id="KW-1133">Transmembrane helix</keyword>
<name>A0AAJ0BKD8_9PEZI</name>
<dbReference type="SUPFAM" id="SSF89372">
    <property type="entry name" value="Fucose-specific lectin"/>
    <property type="match status" value="2"/>
</dbReference>
<proteinExistence type="predicted"/>
<accession>A0AAJ0BKD8</accession>
<feature type="transmembrane region" description="Helical" evidence="2">
    <location>
        <begin position="6"/>
        <end position="33"/>
    </location>
</feature>
<organism evidence="3 4">
    <name type="scientific">Echria macrotheca</name>
    <dbReference type="NCBI Taxonomy" id="438768"/>
    <lineage>
        <taxon>Eukaryota</taxon>
        <taxon>Fungi</taxon>
        <taxon>Dikarya</taxon>
        <taxon>Ascomycota</taxon>
        <taxon>Pezizomycotina</taxon>
        <taxon>Sordariomycetes</taxon>
        <taxon>Sordariomycetidae</taxon>
        <taxon>Sordariales</taxon>
        <taxon>Schizotheciaceae</taxon>
        <taxon>Echria</taxon>
    </lineage>
</organism>
<keyword evidence="2" id="KW-0812">Transmembrane</keyword>
<evidence type="ECO:0000256" key="2">
    <source>
        <dbReference type="SAM" id="Phobius"/>
    </source>
</evidence>
<evidence type="ECO:0000256" key="1">
    <source>
        <dbReference type="SAM" id="MobiDB-lite"/>
    </source>
</evidence>
<gene>
    <name evidence="3" type="ORF">QBC47DRAFT_291886</name>
</gene>
<dbReference type="AlphaFoldDB" id="A0AAJ0BKD8"/>
<dbReference type="Proteomes" id="UP001239445">
    <property type="component" value="Unassembled WGS sequence"/>
</dbReference>
<dbReference type="Gene3D" id="2.120.10.70">
    <property type="entry name" value="Fucose-specific lectin"/>
    <property type="match status" value="1"/>
</dbReference>
<evidence type="ECO:0000313" key="3">
    <source>
        <dbReference type="EMBL" id="KAK1759875.1"/>
    </source>
</evidence>
<keyword evidence="2" id="KW-0472">Membrane</keyword>
<protein>
    <recommendedName>
        <fullName evidence="5">Fucose-specific lectin</fullName>
    </recommendedName>
</protein>
<sequence>MQKKRWYILGCGIILLLVVAIIVIGLVAGLVLARRGGDSSSGNSTTPAPPPTTNSTAALSACGTHPSSIRRQVLTAAMLKGDVYIFARGLDGAIWYRVLSGSSSSTVWKSDWARWIETEDTFAGPPTAVSWTPNGDDRMHVFAPANNGKFNVLGAGYLNGSFPSTWQNLGEPTASAVALCHLPGGWVSSSAGAPDRIDQWVVNRDSRAITHDFWNSAIENFQEPATYVDWEASPSAQASASGLGVVCRRDDPIHTVLMFANGTDSVRFRHYTGSNRFWNPWVDIGGNFIGDPVLLPIGGSSLFYFFGINATGAMQSFYWTDAVGLGYRPPWTYLGGNFSSVPAAVLSTPDPSLRLDAVALGADGKMKHKGFLNQTWDGQWEDLGIEADSAPFLFQYEADAGTGLKVNRTLMAAIGADNQLRVAIWESASTKPWRELVAGDKWAIAGGNLTAKSMCD</sequence>
<reference evidence="3" key="1">
    <citation type="submission" date="2023-06" db="EMBL/GenBank/DDBJ databases">
        <title>Genome-scale phylogeny and comparative genomics of the fungal order Sordariales.</title>
        <authorList>
            <consortium name="Lawrence Berkeley National Laboratory"/>
            <person name="Hensen N."/>
            <person name="Bonometti L."/>
            <person name="Westerberg I."/>
            <person name="Brannstrom I.O."/>
            <person name="Guillou S."/>
            <person name="Cros-Aarteil S."/>
            <person name="Calhoun S."/>
            <person name="Haridas S."/>
            <person name="Kuo A."/>
            <person name="Mondo S."/>
            <person name="Pangilinan J."/>
            <person name="Riley R."/>
            <person name="Labutti K."/>
            <person name="Andreopoulos B."/>
            <person name="Lipzen A."/>
            <person name="Chen C."/>
            <person name="Yanf M."/>
            <person name="Daum C."/>
            <person name="Ng V."/>
            <person name="Clum A."/>
            <person name="Steindorff A."/>
            <person name="Ohm R."/>
            <person name="Martin F."/>
            <person name="Silar P."/>
            <person name="Natvig D."/>
            <person name="Lalanne C."/>
            <person name="Gautier V."/>
            <person name="Ament-Velasquez S.L."/>
            <person name="Kruys A."/>
            <person name="Hutchinson M.I."/>
            <person name="Powell A.J."/>
            <person name="Barry K."/>
            <person name="Miller A.N."/>
            <person name="Grigoriev I.V."/>
            <person name="Debuchy R."/>
            <person name="Gladieux P."/>
            <person name="Thoren M.H."/>
            <person name="Johannesson H."/>
        </authorList>
    </citation>
    <scope>NUCLEOTIDE SEQUENCE</scope>
    <source>
        <strain evidence="3">PSN4</strain>
    </source>
</reference>